<accession>A0A1U7M9J3</accession>
<evidence type="ECO:0000256" key="5">
    <source>
        <dbReference type="ARBA" id="ARBA00022694"/>
    </source>
</evidence>
<dbReference type="OrthoDB" id="9776390at2"/>
<keyword evidence="4 10" id="KW-0808">Transferase</keyword>
<evidence type="ECO:0000256" key="9">
    <source>
        <dbReference type="ARBA" id="ARBA00049563"/>
    </source>
</evidence>
<organism evidence="14 15">
    <name type="scientific">Tissierella creatinophila DSM 6911</name>
    <dbReference type="NCBI Taxonomy" id="1123403"/>
    <lineage>
        <taxon>Bacteria</taxon>
        <taxon>Bacillati</taxon>
        <taxon>Bacillota</taxon>
        <taxon>Tissierellia</taxon>
        <taxon>Tissierellales</taxon>
        <taxon>Tissierellaceae</taxon>
        <taxon>Tissierella</taxon>
    </lineage>
</organism>
<evidence type="ECO:0000256" key="6">
    <source>
        <dbReference type="ARBA" id="ARBA00022741"/>
    </source>
</evidence>
<evidence type="ECO:0000256" key="11">
    <source>
        <dbReference type="RuleBase" id="RU003783"/>
    </source>
</evidence>
<comment type="caution">
    <text evidence="14">The sequence shown here is derived from an EMBL/GenBank/DDBJ whole genome shotgun (WGS) entry which is preliminary data.</text>
</comment>
<dbReference type="PANTHER" id="PTHR11088:SF60">
    <property type="entry name" value="TRNA DIMETHYLALLYLTRANSFERASE"/>
    <property type="match status" value="1"/>
</dbReference>
<dbReference type="Gene3D" id="1.10.20.140">
    <property type="match status" value="1"/>
</dbReference>
<dbReference type="InterPro" id="IPR018022">
    <property type="entry name" value="IPT"/>
</dbReference>
<dbReference type="Pfam" id="PF01715">
    <property type="entry name" value="IPPT"/>
    <property type="match status" value="1"/>
</dbReference>
<sequence>MKEKLCVITGPTGIGKTNLSLELAKSLNGEIISADSMQIYKYMDIGTAKISPLEMGNVPHHLVDLIYPNEDFTVSDFKSKCKKIITEINQRKKLPIIVGGTGLYINSLVYDLNFTEVAFDPIIRDKYENLANEEGLKYLHKLLEDVDFVSSERISVNDKKRIIRALEIYDLTGKTMSDYNKDFRKENKDYNLVIIGLNMDRLKLYDRINKRVDIMIEQGLVEEVKLLLNIGYDPNSVALQGIGYKEIILYLDGRLTLEESIDLIKQKSRNYAKRQLTWFRRDSRIKWINVDEFEDFNLLKNFTQNYILENIN</sequence>
<dbReference type="EC" id="2.5.1.75" evidence="10"/>
<keyword evidence="5 10" id="KW-0819">tRNA processing</keyword>
<dbReference type="HAMAP" id="MF_00185">
    <property type="entry name" value="IPP_trans"/>
    <property type="match status" value="1"/>
</dbReference>
<reference evidence="14 15" key="1">
    <citation type="submission" date="2016-02" db="EMBL/GenBank/DDBJ databases">
        <title>Genome sequence of Tissierella creatinophila DSM 6911.</title>
        <authorList>
            <person name="Poehlein A."/>
            <person name="Daniel R."/>
        </authorList>
    </citation>
    <scope>NUCLEOTIDE SEQUENCE [LARGE SCALE GENOMIC DNA]</scope>
    <source>
        <strain evidence="14 15">DSM 6911</strain>
    </source>
</reference>
<evidence type="ECO:0000256" key="3">
    <source>
        <dbReference type="ARBA" id="ARBA00005842"/>
    </source>
</evidence>
<evidence type="ECO:0000256" key="1">
    <source>
        <dbReference type="ARBA" id="ARBA00001946"/>
    </source>
</evidence>
<keyword evidence="6 10" id="KW-0547">Nucleotide-binding</keyword>
<gene>
    <name evidence="10 14" type="primary">miaA</name>
    <name evidence="14" type="ORF">TICRE_00940</name>
</gene>
<comment type="cofactor">
    <cofactor evidence="1 10">
        <name>Mg(2+)</name>
        <dbReference type="ChEBI" id="CHEBI:18420"/>
    </cofactor>
</comment>
<evidence type="ECO:0000256" key="12">
    <source>
        <dbReference type="RuleBase" id="RU003784"/>
    </source>
</evidence>
<evidence type="ECO:0000256" key="4">
    <source>
        <dbReference type="ARBA" id="ARBA00022679"/>
    </source>
</evidence>
<dbReference type="GO" id="GO:0006400">
    <property type="term" value="P:tRNA modification"/>
    <property type="evidence" value="ECO:0007669"/>
    <property type="project" value="TreeGrafter"/>
</dbReference>
<evidence type="ECO:0000256" key="13">
    <source>
        <dbReference type="RuleBase" id="RU003785"/>
    </source>
</evidence>
<dbReference type="AlphaFoldDB" id="A0A1U7M9J3"/>
<feature type="site" description="Interaction with substrate tRNA" evidence="10">
    <location>
        <position position="101"/>
    </location>
</feature>
<dbReference type="EMBL" id="LTDM01000001">
    <property type="protein sequence ID" value="OLS03967.1"/>
    <property type="molecule type" value="Genomic_DNA"/>
</dbReference>
<evidence type="ECO:0000256" key="8">
    <source>
        <dbReference type="ARBA" id="ARBA00022842"/>
    </source>
</evidence>
<comment type="catalytic activity">
    <reaction evidence="9 10 11">
        <text>adenosine(37) in tRNA + dimethylallyl diphosphate = N(6)-dimethylallyladenosine(37) in tRNA + diphosphate</text>
        <dbReference type="Rhea" id="RHEA:26482"/>
        <dbReference type="Rhea" id="RHEA-COMP:10162"/>
        <dbReference type="Rhea" id="RHEA-COMP:10375"/>
        <dbReference type="ChEBI" id="CHEBI:33019"/>
        <dbReference type="ChEBI" id="CHEBI:57623"/>
        <dbReference type="ChEBI" id="CHEBI:74411"/>
        <dbReference type="ChEBI" id="CHEBI:74415"/>
        <dbReference type="EC" id="2.5.1.75"/>
    </reaction>
</comment>
<dbReference type="Gene3D" id="3.40.50.300">
    <property type="entry name" value="P-loop containing nucleotide triphosphate hydrolases"/>
    <property type="match status" value="1"/>
</dbReference>
<evidence type="ECO:0000313" key="15">
    <source>
        <dbReference type="Proteomes" id="UP000186112"/>
    </source>
</evidence>
<feature type="binding site" evidence="10">
    <location>
        <begin position="12"/>
        <end position="17"/>
    </location>
    <ligand>
        <name>substrate</name>
    </ligand>
</feature>
<dbReference type="Proteomes" id="UP000186112">
    <property type="component" value="Unassembled WGS sequence"/>
</dbReference>
<dbReference type="GO" id="GO:0005524">
    <property type="term" value="F:ATP binding"/>
    <property type="evidence" value="ECO:0007669"/>
    <property type="project" value="UniProtKB-UniRule"/>
</dbReference>
<proteinExistence type="inferred from homology"/>
<dbReference type="NCBIfam" id="TIGR00174">
    <property type="entry name" value="miaA"/>
    <property type="match status" value="1"/>
</dbReference>
<dbReference type="SUPFAM" id="SSF52540">
    <property type="entry name" value="P-loop containing nucleoside triphosphate hydrolases"/>
    <property type="match status" value="2"/>
</dbReference>
<comment type="similarity">
    <text evidence="3 10 13">Belongs to the IPP transferase family.</text>
</comment>
<evidence type="ECO:0000256" key="10">
    <source>
        <dbReference type="HAMAP-Rule" id="MF_00185"/>
    </source>
</evidence>
<feature type="site" description="Interaction with substrate tRNA" evidence="10">
    <location>
        <position position="124"/>
    </location>
</feature>
<dbReference type="GO" id="GO:0052381">
    <property type="term" value="F:tRNA dimethylallyltransferase activity"/>
    <property type="evidence" value="ECO:0007669"/>
    <property type="project" value="UniProtKB-UniRule"/>
</dbReference>
<comment type="function">
    <text evidence="2 10 12">Catalyzes the transfer of a dimethylallyl group onto the adenine at position 37 in tRNAs that read codons beginning with uridine, leading to the formation of N6-(dimethylallyl)adenosine (i(6)A).</text>
</comment>
<protein>
    <recommendedName>
        <fullName evidence="10">tRNA dimethylallyltransferase</fullName>
        <ecNumber evidence="10">2.5.1.75</ecNumber>
    </recommendedName>
    <alternativeName>
        <fullName evidence="10">Dimethylallyl diphosphate:tRNA dimethylallyltransferase</fullName>
        <shortName evidence="10">DMAPP:tRNA dimethylallyltransferase</shortName>
        <shortName evidence="10">DMATase</shortName>
    </alternativeName>
    <alternativeName>
        <fullName evidence="10">Isopentenyl-diphosphate:tRNA isopentenyltransferase</fullName>
        <shortName evidence="10">IPP transferase</shortName>
        <shortName evidence="10">IPPT</shortName>
        <shortName evidence="10">IPTase</shortName>
    </alternativeName>
</protein>
<evidence type="ECO:0000256" key="7">
    <source>
        <dbReference type="ARBA" id="ARBA00022840"/>
    </source>
</evidence>
<dbReference type="InterPro" id="IPR039657">
    <property type="entry name" value="Dimethylallyltransferase"/>
</dbReference>
<keyword evidence="7 10" id="KW-0067">ATP-binding</keyword>
<dbReference type="RefSeq" id="WP_075724067.1">
    <property type="nucleotide sequence ID" value="NZ_LTDM01000001.1"/>
</dbReference>
<keyword evidence="8 10" id="KW-0460">Magnesium</keyword>
<comment type="caution">
    <text evidence="10">Lacks conserved residue(s) required for the propagation of feature annotation.</text>
</comment>
<dbReference type="InterPro" id="IPR027417">
    <property type="entry name" value="P-loop_NTPase"/>
</dbReference>
<evidence type="ECO:0000256" key="2">
    <source>
        <dbReference type="ARBA" id="ARBA00003213"/>
    </source>
</evidence>
<keyword evidence="15" id="KW-1185">Reference proteome</keyword>
<feature type="binding site" evidence="10">
    <location>
        <begin position="10"/>
        <end position="17"/>
    </location>
    <ligand>
        <name>ATP</name>
        <dbReference type="ChEBI" id="CHEBI:30616"/>
    </ligand>
</feature>
<dbReference type="PANTHER" id="PTHR11088">
    <property type="entry name" value="TRNA DIMETHYLALLYLTRANSFERASE"/>
    <property type="match status" value="1"/>
</dbReference>
<evidence type="ECO:0000313" key="14">
    <source>
        <dbReference type="EMBL" id="OLS03967.1"/>
    </source>
</evidence>
<name>A0A1U7M9J3_TISCR</name>
<feature type="region of interest" description="Interaction with substrate tRNA" evidence="10">
    <location>
        <begin position="35"/>
        <end position="38"/>
    </location>
</feature>
<comment type="subunit">
    <text evidence="10">Monomer.</text>
</comment>